<keyword evidence="3" id="KW-0808">Transferase</keyword>
<dbReference type="FunFam" id="3.40.50.2000:FF:000120">
    <property type="entry name" value="UDP-glycosyltransferase 76C1"/>
    <property type="match status" value="1"/>
</dbReference>
<dbReference type="GO" id="GO:0080044">
    <property type="term" value="F:quercetin 7-O-glucosyltransferase activity"/>
    <property type="evidence" value="ECO:0007669"/>
    <property type="project" value="TreeGrafter"/>
</dbReference>
<comment type="function">
    <text evidence="6">Glucosyltransferase involved in the last step of benzoxazinoid glucoside biosynthesis. Catalyzes the glucosylation of hydroxamic acids utilizing UDP-glucose as glucose doner, reducing the toxicity of these natural insecticides for storage. Can use DIMBOA and DIBOA as substrates, HMBOA (2-hydroxy-7-methoxy-2H-1,4-benzoxazin-3(4H)-one) and HBOA (2-hydroxy-2H-1,4-benzoxazin-3(4H)-one) with a lower efficiency, but not indole acetic acid or quercitin.</text>
</comment>
<dbReference type="GO" id="GO:0080043">
    <property type="term" value="F:quercetin 3-O-glucosyltransferase activity"/>
    <property type="evidence" value="ECO:0007669"/>
    <property type="project" value="TreeGrafter"/>
</dbReference>
<dbReference type="CDD" id="cd03784">
    <property type="entry name" value="GT1_Gtf-like"/>
    <property type="match status" value="2"/>
</dbReference>
<proteinExistence type="inferred from homology"/>
<comment type="cofactor">
    <cofactor evidence="1">
        <name>Ca(2+)</name>
        <dbReference type="ChEBI" id="CHEBI:29108"/>
    </cofactor>
</comment>
<dbReference type="Proteomes" id="UP000026962">
    <property type="component" value="Chromosome 11"/>
</dbReference>
<evidence type="ECO:0000256" key="1">
    <source>
        <dbReference type="ARBA" id="ARBA00001913"/>
    </source>
</evidence>
<dbReference type="HOGENOM" id="CLU_001724_8_3_1"/>
<reference evidence="8" key="1">
    <citation type="submission" date="2015-04" db="UniProtKB">
        <authorList>
            <consortium name="EnsemblPlants"/>
        </authorList>
    </citation>
    <scope>IDENTIFICATION</scope>
</reference>
<comment type="catalytic activity">
    <reaction evidence="5">
        <text>DIMBOA + UDP-alpha-D-glucose = DIMBOA beta-D-glucoside + UDP + H(+)</text>
        <dbReference type="Rhea" id="RHEA:15541"/>
        <dbReference type="ChEBI" id="CHEBI:15378"/>
        <dbReference type="ChEBI" id="CHEBI:18048"/>
        <dbReference type="ChEBI" id="CHEBI:37573"/>
        <dbReference type="ChEBI" id="CHEBI:58223"/>
        <dbReference type="ChEBI" id="CHEBI:58885"/>
        <dbReference type="EC" id="2.4.1.202"/>
    </reaction>
</comment>
<dbReference type="PANTHER" id="PTHR11926">
    <property type="entry name" value="GLUCOSYL/GLUCURONOSYL TRANSFERASES"/>
    <property type="match status" value="1"/>
</dbReference>
<dbReference type="EC" id="2.4.1.202" evidence="7"/>
<dbReference type="GO" id="GO:0047254">
    <property type="term" value="F:2,4-dihydroxy-7-methoxy-2H-1,4-benzoxazin-3(4H)-one 2-D-glucosyltransferase activity"/>
    <property type="evidence" value="ECO:0007669"/>
    <property type="project" value="UniProtKB-EC"/>
</dbReference>
<dbReference type="OMA" id="SAAKFRM"/>
<dbReference type="PROSITE" id="PS00375">
    <property type="entry name" value="UDPGT"/>
    <property type="match status" value="2"/>
</dbReference>
<dbReference type="FunFam" id="3.40.50.2000:FF:000040">
    <property type="entry name" value="UDP-glycosyltransferase 76C1"/>
    <property type="match status" value="2"/>
</dbReference>
<dbReference type="EnsemblPlants" id="OPUNC11G10430.1">
    <property type="protein sequence ID" value="OPUNC11G10430.1"/>
    <property type="gene ID" value="OPUNC11G10430"/>
</dbReference>
<evidence type="ECO:0000256" key="5">
    <source>
        <dbReference type="ARBA" id="ARBA00052327"/>
    </source>
</evidence>
<evidence type="ECO:0000313" key="9">
    <source>
        <dbReference type="Proteomes" id="UP000026962"/>
    </source>
</evidence>
<evidence type="ECO:0000256" key="3">
    <source>
        <dbReference type="ARBA" id="ARBA00022679"/>
    </source>
</evidence>
<reference evidence="8" key="2">
    <citation type="submission" date="2018-05" db="EMBL/GenBank/DDBJ databases">
        <title>OpunRS2 (Oryza punctata Reference Sequence Version 2).</title>
        <authorList>
            <person name="Zhang J."/>
            <person name="Kudrna D."/>
            <person name="Lee S."/>
            <person name="Talag J."/>
            <person name="Welchert J."/>
            <person name="Wing R.A."/>
        </authorList>
    </citation>
    <scope>NUCLEOTIDE SEQUENCE [LARGE SCALE GENOMIC DNA]</scope>
</reference>
<dbReference type="AlphaFoldDB" id="A0A0E0MF50"/>
<organism evidence="8">
    <name type="scientific">Oryza punctata</name>
    <name type="common">Red rice</name>
    <dbReference type="NCBI Taxonomy" id="4537"/>
    <lineage>
        <taxon>Eukaryota</taxon>
        <taxon>Viridiplantae</taxon>
        <taxon>Streptophyta</taxon>
        <taxon>Embryophyta</taxon>
        <taxon>Tracheophyta</taxon>
        <taxon>Spermatophyta</taxon>
        <taxon>Magnoliopsida</taxon>
        <taxon>Liliopsida</taxon>
        <taxon>Poales</taxon>
        <taxon>Poaceae</taxon>
        <taxon>BOP clade</taxon>
        <taxon>Oryzoideae</taxon>
        <taxon>Oryzeae</taxon>
        <taxon>Oryzinae</taxon>
        <taxon>Oryza</taxon>
    </lineage>
</organism>
<evidence type="ECO:0000313" key="8">
    <source>
        <dbReference type="EnsemblPlants" id="OPUNC11G10430.1"/>
    </source>
</evidence>
<sequence length="706" mass="77402">MAPASDRNGHGGGGRRRRVLLLPLPYHGHINPMLRLAAALHDRGLAVTVVHPETRVPDRRSLPAGCELITVPDGLPPELAASNDIPSFVFALNRNCAAPFRDLLAGALRQEEEDGGGVACVVADVDWFAPLAAARELGVPALALMTSSAARFRVYLAYPRLCEKGYLPVQASNLDTPVDEHSPLLVRDLHVMMDTSRHVAYANLLAHIVAGVRQSSGLILNTFNAIERADVEQIRCDTAIPVFPIGPLHVLSPPATAATMQKSSLLLEDRSCLEWLNTQLPGSVLFVSFGTLVSIDADELLEVAWGLAASNRPFLWVVRPRLVRGRDSVELPDELLEEIRGRGRIIRWAPQEEVLSHPAIAAFLTHCGWNSTLESMSRAVPMICKPCGGDQLGTARYVCDVWKVGVRVEIEDKLTRQGINTMIERLMDGKEGGVVRDRIREMADVMSKCTMKGGSSDLALQDLRADVEQIRCDTAIPVFPIGPLHVLSPPATAATMQKSSLLLEDRSCLEWLNTQLPGSVLFVSFGTLVSIDADELLEVAWGLAASNRPFLWVVRPRLVRGRDSVELPDELLEEIRGRGRIIRWAPQEEVLSHPAIAAFLTHCGWNSTLESMSRAVPMICKPCGGDQLGTARYVCDVWKVGVRVEIEDKLTRQGINTMIERLMDGKEGGVVRDRIREMADVMSKCTMKGGSSDLALQDLVDFIKSS</sequence>
<evidence type="ECO:0000256" key="7">
    <source>
        <dbReference type="ARBA" id="ARBA00066799"/>
    </source>
</evidence>
<dbReference type="PANTHER" id="PTHR11926:SF1395">
    <property type="entry name" value="GLYCOSYLTRANSFERASE"/>
    <property type="match status" value="1"/>
</dbReference>
<dbReference type="Gramene" id="OPUNC11G10430.1">
    <property type="protein sequence ID" value="OPUNC11G10430.1"/>
    <property type="gene ID" value="OPUNC11G10430"/>
</dbReference>
<name>A0A0E0MF50_ORYPU</name>
<dbReference type="InterPro" id="IPR002213">
    <property type="entry name" value="UDP_glucos_trans"/>
</dbReference>
<accession>A0A0E0MF50</accession>
<dbReference type="Pfam" id="PF00201">
    <property type="entry name" value="UDPGT"/>
    <property type="match status" value="2"/>
</dbReference>
<dbReference type="SUPFAM" id="SSF53756">
    <property type="entry name" value="UDP-Glycosyltransferase/glycogen phosphorylase"/>
    <property type="match status" value="2"/>
</dbReference>
<dbReference type="eggNOG" id="KOG1192">
    <property type="taxonomic scope" value="Eukaryota"/>
</dbReference>
<dbReference type="Gene3D" id="3.40.50.2000">
    <property type="entry name" value="Glycogen Phosphorylase B"/>
    <property type="match status" value="3"/>
</dbReference>
<keyword evidence="9" id="KW-1185">Reference proteome</keyword>
<protein>
    <recommendedName>
        <fullName evidence="7">2,4-dihydroxy-7-methoxy-2H-1,4-benzoxazin-3(4H)-one 2-D-glucosyltransferase</fullName>
        <ecNumber evidence="7">2.4.1.202</ecNumber>
    </recommendedName>
</protein>
<dbReference type="InterPro" id="IPR035595">
    <property type="entry name" value="UDP_glycos_trans_CS"/>
</dbReference>
<evidence type="ECO:0000256" key="2">
    <source>
        <dbReference type="ARBA" id="ARBA00009995"/>
    </source>
</evidence>
<evidence type="ECO:0000256" key="4">
    <source>
        <dbReference type="ARBA" id="ARBA00051876"/>
    </source>
</evidence>
<comment type="catalytic activity">
    <reaction evidence="4">
        <text>DIBOA + UDP-alpha-D-glucose = DIBOA beta-D-glucoside + UDP + H(+)</text>
        <dbReference type="Rhea" id="RHEA:33955"/>
        <dbReference type="ChEBI" id="CHEBI:15378"/>
        <dbReference type="ChEBI" id="CHEBI:58223"/>
        <dbReference type="ChEBI" id="CHEBI:58885"/>
        <dbReference type="ChEBI" id="CHEBI:63558"/>
        <dbReference type="ChEBI" id="CHEBI:63670"/>
        <dbReference type="EC" id="2.4.1.202"/>
    </reaction>
</comment>
<evidence type="ECO:0000256" key="6">
    <source>
        <dbReference type="ARBA" id="ARBA00058304"/>
    </source>
</evidence>
<comment type="similarity">
    <text evidence="2">Belongs to the UDP-glycosyltransferase family.</text>
</comment>